<dbReference type="Proteomes" id="UP001501586">
    <property type="component" value="Unassembled WGS sequence"/>
</dbReference>
<keyword evidence="2" id="KW-1133">Transmembrane helix</keyword>
<evidence type="ECO:0000313" key="3">
    <source>
        <dbReference type="EMBL" id="GAA4285268.1"/>
    </source>
</evidence>
<protein>
    <recommendedName>
        <fullName evidence="5">Cell division protein FtsL</fullName>
    </recommendedName>
</protein>
<dbReference type="RefSeq" id="WP_236863061.1">
    <property type="nucleotide sequence ID" value="NZ_BAABAZ010000012.1"/>
</dbReference>
<comment type="caution">
    <text evidence="3">The sequence shown here is derived from an EMBL/GenBank/DDBJ whole genome shotgun (WGS) entry which is preliminary data.</text>
</comment>
<dbReference type="EMBL" id="BAABAZ010000012">
    <property type="protein sequence ID" value="GAA4285268.1"/>
    <property type="molecule type" value="Genomic_DNA"/>
</dbReference>
<reference evidence="4" key="1">
    <citation type="journal article" date="2019" name="Int. J. Syst. Evol. Microbiol.">
        <title>The Global Catalogue of Microorganisms (GCM) 10K type strain sequencing project: providing services to taxonomists for standard genome sequencing and annotation.</title>
        <authorList>
            <consortium name="The Broad Institute Genomics Platform"/>
            <consortium name="The Broad Institute Genome Sequencing Center for Infectious Disease"/>
            <person name="Wu L."/>
            <person name="Ma J."/>
        </authorList>
    </citation>
    <scope>NUCLEOTIDE SEQUENCE [LARGE SCALE GENOMIC DNA]</scope>
    <source>
        <strain evidence="4">JCM 17458</strain>
    </source>
</reference>
<feature type="transmembrane region" description="Helical" evidence="2">
    <location>
        <begin position="41"/>
        <end position="65"/>
    </location>
</feature>
<name>A0ABP8ENG2_9MICO</name>
<evidence type="ECO:0000256" key="2">
    <source>
        <dbReference type="SAM" id="Phobius"/>
    </source>
</evidence>
<evidence type="ECO:0000256" key="1">
    <source>
        <dbReference type="SAM" id="MobiDB-lite"/>
    </source>
</evidence>
<feature type="region of interest" description="Disordered" evidence="1">
    <location>
        <begin position="126"/>
        <end position="184"/>
    </location>
</feature>
<proteinExistence type="predicted"/>
<feature type="compositionally biased region" description="Basic and acidic residues" evidence="1">
    <location>
        <begin position="149"/>
        <end position="165"/>
    </location>
</feature>
<keyword evidence="2" id="KW-0812">Transmembrane</keyword>
<keyword evidence="2" id="KW-0472">Membrane</keyword>
<evidence type="ECO:0008006" key="5">
    <source>
        <dbReference type="Google" id="ProtNLM"/>
    </source>
</evidence>
<accession>A0ABP8ENG2</accession>
<sequence length="184" mass="20161">MSPVAQAVETAPVRKHSTAPLRGSEAARLRLVVPEIARRRLPFSAVCILALVIGILGVLLLNIFISHSTYRVEQLTIEQDRLHSERDQLTEDISYRESPQNIAAAAEELGLERDLTPEYIRLSDGKIISPGEVPGNTHRNPETVPGPRADARQDVRPNLRSDEKLPAVGGGSEEIPAPSQRSPE</sequence>
<gene>
    <name evidence="3" type="ORF">GCM10022261_27990</name>
</gene>
<organism evidence="3 4">
    <name type="scientific">Brevibacterium daeguense</name>
    <dbReference type="NCBI Taxonomy" id="909936"/>
    <lineage>
        <taxon>Bacteria</taxon>
        <taxon>Bacillati</taxon>
        <taxon>Actinomycetota</taxon>
        <taxon>Actinomycetes</taxon>
        <taxon>Micrococcales</taxon>
        <taxon>Brevibacteriaceae</taxon>
        <taxon>Brevibacterium</taxon>
    </lineage>
</organism>
<evidence type="ECO:0000313" key="4">
    <source>
        <dbReference type="Proteomes" id="UP001501586"/>
    </source>
</evidence>
<keyword evidence="4" id="KW-1185">Reference proteome</keyword>